<comment type="function">
    <text evidence="1 11">Catalyzes the reversible adenylation of nicotinate mononucleotide (NaMN) to nicotinic acid adenine dinucleotide (NaAD).</text>
</comment>
<dbReference type="SUPFAM" id="SSF52374">
    <property type="entry name" value="Nucleotidylyl transferase"/>
    <property type="match status" value="1"/>
</dbReference>
<evidence type="ECO:0000256" key="9">
    <source>
        <dbReference type="ARBA" id="ARBA00023027"/>
    </source>
</evidence>
<dbReference type="PANTHER" id="PTHR39321">
    <property type="entry name" value="NICOTINATE-NUCLEOTIDE ADENYLYLTRANSFERASE-RELATED"/>
    <property type="match status" value="1"/>
</dbReference>
<evidence type="ECO:0000256" key="10">
    <source>
        <dbReference type="ARBA" id="ARBA00048721"/>
    </source>
</evidence>
<evidence type="ECO:0000256" key="8">
    <source>
        <dbReference type="ARBA" id="ARBA00022840"/>
    </source>
</evidence>
<dbReference type="InterPro" id="IPR004821">
    <property type="entry name" value="Cyt_trans-like"/>
</dbReference>
<dbReference type="PANTHER" id="PTHR39321:SF3">
    <property type="entry name" value="PHOSPHOPANTETHEINE ADENYLYLTRANSFERASE"/>
    <property type="match status" value="1"/>
</dbReference>
<accession>A0ABX0XEL8</accession>
<comment type="caution">
    <text evidence="13">The sequence shown here is derived from an EMBL/GenBank/DDBJ whole genome shotgun (WGS) entry which is preliminary data.</text>
</comment>
<keyword evidence="14" id="KW-1185">Reference proteome</keyword>
<keyword evidence="7 11" id="KW-0547">Nucleotide-binding</keyword>
<dbReference type="Gene3D" id="3.40.50.620">
    <property type="entry name" value="HUPs"/>
    <property type="match status" value="1"/>
</dbReference>
<evidence type="ECO:0000256" key="4">
    <source>
        <dbReference type="ARBA" id="ARBA00022642"/>
    </source>
</evidence>
<comment type="similarity">
    <text evidence="3 11">Belongs to the NadD family.</text>
</comment>
<comment type="pathway">
    <text evidence="2 11">Cofactor biosynthesis; NAD(+) biosynthesis; deamido-NAD(+) from nicotinate D-ribonucleotide: step 1/1.</text>
</comment>
<keyword evidence="9 11" id="KW-0520">NAD</keyword>
<evidence type="ECO:0000256" key="1">
    <source>
        <dbReference type="ARBA" id="ARBA00002324"/>
    </source>
</evidence>
<evidence type="ECO:0000313" key="14">
    <source>
        <dbReference type="Proteomes" id="UP000770785"/>
    </source>
</evidence>
<evidence type="ECO:0000256" key="3">
    <source>
        <dbReference type="ARBA" id="ARBA00009014"/>
    </source>
</evidence>
<dbReference type="InterPro" id="IPR005248">
    <property type="entry name" value="NadD/NMNAT"/>
</dbReference>
<keyword evidence="6 11" id="KW-0548">Nucleotidyltransferase</keyword>
<dbReference type="RefSeq" id="WP_168038312.1">
    <property type="nucleotide sequence ID" value="NZ_JAATJH010000004.1"/>
</dbReference>
<sequence length="193" mass="21909">MDKRKTGLFFGSFNPVHVGHMILANFMATSTDLREVWMVVSPQNPFKERASLARDHDRLHLVELAIGDTPNLKASNVEFSMSKPSYTIDTLAVLRDKHPQREFALIMGTDNLASLRKWKNADIILRDYNIHVYNRPGYPAGELADHERVTIYDAPLMHLSATYVRKAIKAGKSVRYLVPEAAAREIEITGLYQ</sequence>
<evidence type="ECO:0000259" key="12">
    <source>
        <dbReference type="Pfam" id="PF01467"/>
    </source>
</evidence>
<evidence type="ECO:0000256" key="2">
    <source>
        <dbReference type="ARBA" id="ARBA00005019"/>
    </source>
</evidence>
<proteinExistence type="inferred from homology"/>
<dbReference type="Proteomes" id="UP000770785">
    <property type="component" value="Unassembled WGS sequence"/>
</dbReference>
<dbReference type="Pfam" id="PF01467">
    <property type="entry name" value="CTP_transf_like"/>
    <property type="match status" value="1"/>
</dbReference>
<evidence type="ECO:0000256" key="11">
    <source>
        <dbReference type="HAMAP-Rule" id="MF_00244"/>
    </source>
</evidence>
<dbReference type="GO" id="GO:0004515">
    <property type="term" value="F:nicotinate-nucleotide adenylyltransferase activity"/>
    <property type="evidence" value="ECO:0007669"/>
    <property type="project" value="UniProtKB-EC"/>
</dbReference>
<evidence type="ECO:0000313" key="13">
    <source>
        <dbReference type="EMBL" id="NJC27328.1"/>
    </source>
</evidence>
<dbReference type="EMBL" id="JAATJH010000004">
    <property type="protein sequence ID" value="NJC27328.1"/>
    <property type="molecule type" value="Genomic_DNA"/>
</dbReference>
<dbReference type="NCBIfam" id="TIGR00125">
    <property type="entry name" value="cyt_tran_rel"/>
    <property type="match status" value="1"/>
</dbReference>
<feature type="domain" description="Cytidyltransferase-like" evidence="12">
    <location>
        <begin position="8"/>
        <end position="166"/>
    </location>
</feature>
<keyword evidence="5 11" id="KW-0808">Transferase</keyword>
<dbReference type="HAMAP" id="MF_00244">
    <property type="entry name" value="NaMN_adenylyltr"/>
    <property type="match status" value="1"/>
</dbReference>
<evidence type="ECO:0000256" key="6">
    <source>
        <dbReference type="ARBA" id="ARBA00022695"/>
    </source>
</evidence>
<dbReference type="InterPro" id="IPR014729">
    <property type="entry name" value="Rossmann-like_a/b/a_fold"/>
</dbReference>
<dbReference type="CDD" id="cd02165">
    <property type="entry name" value="NMNAT"/>
    <property type="match status" value="1"/>
</dbReference>
<comment type="catalytic activity">
    <reaction evidence="10 11">
        <text>nicotinate beta-D-ribonucleotide + ATP + H(+) = deamido-NAD(+) + diphosphate</text>
        <dbReference type="Rhea" id="RHEA:22860"/>
        <dbReference type="ChEBI" id="CHEBI:15378"/>
        <dbReference type="ChEBI" id="CHEBI:30616"/>
        <dbReference type="ChEBI" id="CHEBI:33019"/>
        <dbReference type="ChEBI" id="CHEBI:57502"/>
        <dbReference type="ChEBI" id="CHEBI:58437"/>
        <dbReference type="EC" id="2.7.7.18"/>
    </reaction>
</comment>
<keyword evidence="4 11" id="KW-0662">Pyridine nucleotide biosynthesis</keyword>
<dbReference type="EC" id="2.7.7.18" evidence="11"/>
<dbReference type="NCBIfam" id="TIGR00482">
    <property type="entry name" value="nicotinate (nicotinamide) nucleotide adenylyltransferase"/>
    <property type="match status" value="1"/>
</dbReference>
<organism evidence="13 14">
    <name type="scientific">Neolewinella antarctica</name>
    <dbReference type="NCBI Taxonomy" id="442734"/>
    <lineage>
        <taxon>Bacteria</taxon>
        <taxon>Pseudomonadati</taxon>
        <taxon>Bacteroidota</taxon>
        <taxon>Saprospiria</taxon>
        <taxon>Saprospirales</taxon>
        <taxon>Lewinellaceae</taxon>
        <taxon>Neolewinella</taxon>
    </lineage>
</organism>
<protein>
    <recommendedName>
        <fullName evidence="11">Probable nicotinate-nucleotide adenylyltransferase</fullName>
        <ecNumber evidence="11">2.7.7.18</ecNumber>
    </recommendedName>
    <alternativeName>
        <fullName evidence="11">Deamido-NAD(+) diphosphorylase</fullName>
    </alternativeName>
    <alternativeName>
        <fullName evidence="11">Deamido-NAD(+) pyrophosphorylase</fullName>
    </alternativeName>
    <alternativeName>
        <fullName evidence="11">Nicotinate mononucleotide adenylyltransferase</fullName>
        <shortName evidence="11">NaMN adenylyltransferase</shortName>
    </alternativeName>
</protein>
<evidence type="ECO:0000256" key="7">
    <source>
        <dbReference type="ARBA" id="ARBA00022741"/>
    </source>
</evidence>
<keyword evidence="8 11" id="KW-0067">ATP-binding</keyword>
<evidence type="ECO:0000256" key="5">
    <source>
        <dbReference type="ARBA" id="ARBA00022679"/>
    </source>
</evidence>
<gene>
    <name evidence="11" type="primary">nadD</name>
    <name evidence="13" type="ORF">GGR27_002841</name>
</gene>
<reference evidence="13 14" key="1">
    <citation type="submission" date="2020-03" db="EMBL/GenBank/DDBJ databases">
        <title>Genomic Encyclopedia of Type Strains, Phase IV (KMG-IV): sequencing the most valuable type-strain genomes for metagenomic binning, comparative biology and taxonomic classification.</title>
        <authorList>
            <person name="Goeker M."/>
        </authorList>
    </citation>
    <scope>NUCLEOTIDE SEQUENCE [LARGE SCALE GENOMIC DNA]</scope>
    <source>
        <strain evidence="13 14">DSM 105096</strain>
    </source>
</reference>
<name>A0ABX0XEL8_9BACT</name>